<proteinExistence type="evidence at transcript level"/>
<keyword evidence="8" id="KW-1015">Disulfide bond</keyword>
<dbReference type="InterPro" id="IPR000859">
    <property type="entry name" value="CUB_dom"/>
</dbReference>
<evidence type="ECO:0000313" key="13">
    <source>
        <dbReference type="EMBL" id="WXI02772.1"/>
    </source>
</evidence>
<evidence type="ECO:0000256" key="3">
    <source>
        <dbReference type="ARBA" id="ARBA00022670"/>
    </source>
</evidence>
<dbReference type="Pfam" id="PF00431">
    <property type="entry name" value="CUB"/>
    <property type="match status" value="1"/>
</dbReference>
<evidence type="ECO:0000256" key="4">
    <source>
        <dbReference type="ARBA" id="ARBA00022729"/>
    </source>
</evidence>
<evidence type="ECO:0000256" key="7">
    <source>
        <dbReference type="ARBA" id="ARBA00023145"/>
    </source>
</evidence>
<dbReference type="InterPro" id="IPR009003">
    <property type="entry name" value="Peptidase_S1_PA"/>
</dbReference>
<evidence type="ECO:0000256" key="10">
    <source>
        <dbReference type="SAM" id="SignalP"/>
    </source>
</evidence>
<evidence type="ECO:0000256" key="8">
    <source>
        <dbReference type="ARBA" id="ARBA00023157"/>
    </source>
</evidence>
<dbReference type="Pfam" id="PF00089">
    <property type="entry name" value="Trypsin"/>
    <property type="match status" value="1"/>
</dbReference>
<evidence type="ECO:0000259" key="11">
    <source>
        <dbReference type="PROSITE" id="PS50240"/>
    </source>
</evidence>
<feature type="signal peptide" evidence="10">
    <location>
        <begin position="1"/>
        <end position="17"/>
    </location>
</feature>
<dbReference type="Gene3D" id="2.60.120.290">
    <property type="entry name" value="Spermadhesin, CUB domain"/>
    <property type="match status" value="2"/>
</dbReference>
<comment type="subcellular location">
    <subcellularLocation>
        <location evidence="1">Secreted</location>
    </subcellularLocation>
</comment>
<dbReference type="CDD" id="cd00190">
    <property type="entry name" value="Tryp_SPc"/>
    <property type="match status" value="1"/>
</dbReference>
<dbReference type="PRINTS" id="PR00722">
    <property type="entry name" value="CHYMOTRYPSIN"/>
</dbReference>
<reference evidence="13" key="1">
    <citation type="submission" date="2024-03" db="EMBL/GenBank/DDBJ databases">
        <title>Venom adaptation and exaptation during the trophic switch to blood-feeding by kissing bugs (Reduviidae: Triatominae).</title>
        <authorList>
            <person name="Zdenek C.N."/>
            <person name="Cardoso F.C."/>
            <person name="Robinson S.D."/>
            <person name="Mercedes R.S."/>
            <person name="Raidjoe E.R."/>
            <person name="Hernandez-Vargas M.J."/>
            <person name="Jin J."/>
            <person name="Corzo G."/>
            <person name="Vetter I."/>
            <person name="King G.F."/>
            <person name="Fry B.G."/>
            <person name="Walker A."/>
        </authorList>
    </citation>
    <scope>NUCLEOTIDE SEQUENCE</scope>
</reference>
<sequence>MISAIFLVVLIPTLVVAEVQDVTLTADEFKMQNPAYPEQAPAGLDLTWNFSVEPAQTIVFKCFDLSTTRPTEWDPCGQRSVMILDDGSGEQTLCGRFPGYYMFTKGSKLTVKFRSGPSESGRYSCTVRANVKVKTETKEIQLEDNKVMDISGDAVRFAELTWHVINEPGTQIKLICDSMNTYQTNPCSTDKIIIEDKNHIREYCGSQKAFLDTKSTWITIKLITDEYPGHIRCSAAKIRPVEDEFIHLELGQPAYTDIIKRTEPFFNKTWTFTTSPGNKIAISCPDLRYGGGLSCNDDFYAVNDGTQEIIGCRTEQDKTFFSAGQRLTFRVQSGRYGSGIIHCLAQAVDGPNADHYQNIVSEEVDSSEFGLENGPRQTNCRCGWANKGARSAARILRGQEAKLHEFPWMVGIRDSTRFYFCGGSIITHWHVLTATHCLYEKENEPLFVVIGEHDITREGESESAIVIKVAKRYMASGYSNTSYTNDIAVLALSKKIEFNQHVGPICLTPNRINLDNQYILVMGWGTTLVRYQSPTLQKAYVRVVDINVCDAKYSFSLKRNGDYHKVCYHSKTSDGCQGDSGGPLVWVDPETNRYTQISLVSYSHACGHESPSVSVEVSYFYNWIQSVIRDTYPEEMTCSKI</sequence>
<dbReference type="SUPFAM" id="SSF50494">
    <property type="entry name" value="Trypsin-like serine proteases"/>
    <property type="match status" value="1"/>
</dbReference>
<dbReference type="InterPro" id="IPR043504">
    <property type="entry name" value="Peptidase_S1_PA_chymotrypsin"/>
</dbReference>
<dbReference type="InterPro" id="IPR001254">
    <property type="entry name" value="Trypsin_dom"/>
</dbReference>
<evidence type="ECO:0000256" key="2">
    <source>
        <dbReference type="ARBA" id="ARBA00022525"/>
    </source>
</evidence>
<keyword evidence="4 10" id="KW-0732">Signal</keyword>
<dbReference type="SUPFAM" id="SSF49854">
    <property type="entry name" value="Spermadhesin, CUB domain"/>
    <property type="match status" value="3"/>
</dbReference>
<dbReference type="InterPro" id="IPR035914">
    <property type="entry name" value="Sperma_CUB_dom_sf"/>
</dbReference>
<dbReference type="PROSITE" id="PS00135">
    <property type="entry name" value="TRYPSIN_SER"/>
    <property type="match status" value="1"/>
</dbReference>
<evidence type="ECO:0000256" key="5">
    <source>
        <dbReference type="ARBA" id="ARBA00022801"/>
    </source>
</evidence>
<dbReference type="GO" id="GO:0006508">
    <property type="term" value="P:proteolysis"/>
    <property type="evidence" value="ECO:0007669"/>
    <property type="project" value="UniProtKB-KW"/>
</dbReference>
<dbReference type="PANTHER" id="PTHR24252:SF7">
    <property type="entry name" value="HYALIN"/>
    <property type="match status" value="1"/>
</dbReference>
<dbReference type="GO" id="GO:0004252">
    <property type="term" value="F:serine-type endopeptidase activity"/>
    <property type="evidence" value="ECO:0007669"/>
    <property type="project" value="InterPro"/>
</dbReference>
<dbReference type="PROSITE" id="PS50835">
    <property type="entry name" value="IG_LIKE"/>
    <property type="match status" value="1"/>
</dbReference>
<dbReference type="SMART" id="SM00020">
    <property type="entry name" value="Tryp_SPc"/>
    <property type="match status" value="1"/>
</dbReference>
<evidence type="ECO:0000259" key="12">
    <source>
        <dbReference type="PROSITE" id="PS50835"/>
    </source>
</evidence>
<keyword evidence="6 9" id="KW-0720">Serine protease</keyword>
<dbReference type="FunFam" id="2.40.10.10:FF:000146">
    <property type="entry name" value="Serine protease 53"/>
    <property type="match status" value="1"/>
</dbReference>
<dbReference type="Gene3D" id="2.40.10.10">
    <property type="entry name" value="Trypsin-like serine proteases"/>
    <property type="match status" value="2"/>
</dbReference>
<feature type="domain" description="Peptidase S1" evidence="11">
    <location>
        <begin position="395"/>
        <end position="629"/>
    </location>
</feature>
<feature type="domain" description="Ig-like" evidence="12">
    <location>
        <begin position="41"/>
        <end position="141"/>
    </location>
</feature>
<keyword evidence="2" id="KW-0964">Secreted</keyword>
<protein>
    <submittedName>
        <fullName evidence="13">Venom S1 protease with CUB domain 12</fullName>
    </submittedName>
</protein>
<dbReference type="InterPro" id="IPR033116">
    <property type="entry name" value="TRYPSIN_SER"/>
</dbReference>
<dbReference type="InterPro" id="IPR007110">
    <property type="entry name" value="Ig-like_dom"/>
</dbReference>
<feature type="chain" id="PRO_5044329981" evidence="10">
    <location>
        <begin position="18"/>
        <end position="641"/>
    </location>
</feature>
<keyword evidence="3 9" id="KW-0645">Protease</keyword>
<dbReference type="InterPro" id="IPR001314">
    <property type="entry name" value="Peptidase_S1A"/>
</dbReference>
<dbReference type="InterPro" id="IPR018114">
    <property type="entry name" value="TRYPSIN_HIS"/>
</dbReference>
<dbReference type="PROSITE" id="PS00134">
    <property type="entry name" value="TRYPSIN_HIS"/>
    <property type="match status" value="1"/>
</dbReference>
<organism evidence="13">
    <name type="scientific">Oncocephalus sp</name>
    <dbReference type="NCBI Taxonomy" id="2944721"/>
    <lineage>
        <taxon>Eukaryota</taxon>
        <taxon>Metazoa</taxon>
        <taxon>Ecdysozoa</taxon>
        <taxon>Arthropoda</taxon>
        <taxon>Hexapoda</taxon>
        <taxon>Insecta</taxon>
        <taxon>Pterygota</taxon>
        <taxon>Neoptera</taxon>
        <taxon>Paraneoptera</taxon>
        <taxon>Hemiptera</taxon>
        <taxon>Heteroptera</taxon>
        <taxon>Panheteroptera</taxon>
        <taxon>Cimicomorpha</taxon>
        <taxon>Reduviidae</taxon>
        <taxon>Stenopodainae</taxon>
        <taxon>Oncocephalus</taxon>
    </lineage>
</organism>
<keyword evidence="5 9" id="KW-0378">Hydrolase</keyword>
<evidence type="ECO:0000256" key="6">
    <source>
        <dbReference type="ARBA" id="ARBA00022825"/>
    </source>
</evidence>
<accession>A0AB38ZEQ5</accession>
<dbReference type="CDD" id="cd00041">
    <property type="entry name" value="CUB"/>
    <property type="match status" value="1"/>
</dbReference>
<dbReference type="PANTHER" id="PTHR24252">
    <property type="entry name" value="ACROSIN-RELATED"/>
    <property type="match status" value="1"/>
</dbReference>
<dbReference type="GO" id="GO:0005576">
    <property type="term" value="C:extracellular region"/>
    <property type="evidence" value="ECO:0007669"/>
    <property type="project" value="UniProtKB-SubCell"/>
</dbReference>
<name>A0AB38ZEQ5_9HEMI</name>
<evidence type="ECO:0000256" key="1">
    <source>
        <dbReference type="ARBA" id="ARBA00004613"/>
    </source>
</evidence>
<evidence type="ECO:0000256" key="9">
    <source>
        <dbReference type="RuleBase" id="RU363034"/>
    </source>
</evidence>
<dbReference type="EMBL" id="PP517522">
    <property type="protein sequence ID" value="WXI02772.1"/>
    <property type="molecule type" value="mRNA"/>
</dbReference>
<dbReference type="AlphaFoldDB" id="A0AB38ZEQ5"/>
<keyword evidence="7" id="KW-0865">Zymogen</keyword>
<dbReference type="PROSITE" id="PS50240">
    <property type="entry name" value="TRYPSIN_DOM"/>
    <property type="match status" value="1"/>
</dbReference>